<organism evidence="1 2">
    <name type="scientific">Leucocoprinus birnbaumii</name>
    <dbReference type="NCBI Taxonomy" id="56174"/>
    <lineage>
        <taxon>Eukaryota</taxon>
        <taxon>Fungi</taxon>
        <taxon>Dikarya</taxon>
        <taxon>Basidiomycota</taxon>
        <taxon>Agaricomycotina</taxon>
        <taxon>Agaricomycetes</taxon>
        <taxon>Agaricomycetidae</taxon>
        <taxon>Agaricales</taxon>
        <taxon>Agaricineae</taxon>
        <taxon>Agaricaceae</taxon>
        <taxon>Leucocoprinus</taxon>
    </lineage>
</organism>
<proteinExistence type="predicted"/>
<evidence type="ECO:0000313" key="1">
    <source>
        <dbReference type="EMBL" id="KAJ3559101.1"/>
    </source>
</evidence>
<reference evidence="1" key="1">
    <citation type="submission" date="2022-07" db="EMBL/GenBank/DDBJ databases">
        <title>Genome Sequence of Leucocoprinus birnbaumii.</title>
        <authorList>
            <person name="Buettner E."/>
        </authorList>
    </citation>
    <scope>NUCLEOTIDE SEQUENCE</scope>
    <source>
        <strain evidence="1">VT141</strain>
    </source>
</reference>
<accession>A0AAD5YR21</accession>
<dbReference type="EMBL" id="JANIEX010001338">
    <property type="protein sequence ID" value="KAJ3559101.1"/>
    <property type="molecule type" value="Genomic_DNA"/>
</dbReference>
<comment type="caution">
    <text evidence="1">The sequence shown here is derived from an EMBL/GenBank/DDBJ whole genome shotgun (WGS) entry which is preliminary data.</text>
</comment>
<evidence type="ECO:0000313" key="2">
    <source>
        <dbReference type="Proteomes" id="UP001213000"/>
    </source>
</evidence>
<dbReference type="AlphaFoldDB" id="A0AAD5YR21"/>
<dbReference type="Proteomes" id="UP001213000">
    <property type="component" value="Unassembled WGS sequence"/>
</dbReference>
<name>A0AAD5YR21_9AGAR</name>
<gene>
    <name evidence="1" type="ORF">NP233_g11348</name>
</gene>
<sequence length="161" mass="18187">MSLPSRPFVNEDFCTFESQKLLKLYSANDAGELWLEQADLVWVRSSVAALWPKIVTLARKKSRDGEVVGLVTRGNHVSPQVEEGPEHATVRLLDRFYVCFGTLHVACNSAGETDIFTTECHCYNRQPMRQCYKIEDVVDLRGIETRTSDVCKKFGVSDAKL</sequence>
<keyword evidence="2" id="KW-1185">Reference proteome</keyword>
<protein>
    <submittedName>
        <fullName evidence="1">Uncharacterized protein</fullName>
    </submittedName>
</protein>